<accession>A0A090MRA2</accession>
<comment type="cofactor">
    <cofactor evidence="7">
        <name>Zn(2+)</name>
        <dbReference type="ChEBI" id="CHEBI:29105"/>
    </cofactor>
    <text evidence="7">Binds 1 zinc ion.</text>
</comment>
<evidence type="ECO:0000313" key="9">
    <source>
        <dbReference type="Proteomes" id="UP000035762"/>
    </source>
</evidence>
<keyword evidence="7" id="KW-0963">Cytoplasm</keyword>
<dbReference type="InterPro" id="IPR002036">
    <property type="entry name" value="YbeY"/>
</dbReference>
<proteinExistence type="inferred from homology"/>
<dbReference type="RefSeq" id="WP_009338804.1">
    <property type="nucleotide sequence ID" value="NZ_CCAZ020000002.1"/>
</dbReference>
<dbReference type="PANTHER" id="PTHR46986:SF1">
    <property type="entry name" value="ENDORIBONUCLEASE YBEY, CHLOROPLASTIC"/>
    <property type="match status" value="1"/>
</dbReference>
<keyword evidence="2 7" id="KW-0540">Nuclease</keyword>
<keyword evidence="3 7" id="KW-0479">Metal-binding</keyword>
<dbReference type="GO" id="GO:0005737">
    <property type="term" value="C:cytoplasm"/>
    <property type="evidence" value="ECO:0007669"/>
    <property type="project" value="UniProtKB-SubCell"/>
</dbReference>
<evidence type="ECO:0000256" key="1">
    <source>
        <dbReference type="ARBA" id="ARBA00010875"/>
    </source>
</evidence>
<keyword evidence="4 7" id="KW-0255">Endonuclease</keyword>
<evidence type="ECO:0000256" key="6">
    <source>
        <dbReference type="ARBA" id="ARBA00022833"/>
    </source>
</evidence>
<organism evidence="8 9">
    <name type="scientific">Afipia felis</name>
    <name type="common">Cat scratch disease bacillus</name>
    <dbReference type="NCBI Taxonomy" id="1035"/>
    <lineage>
        <taxon>Bacteria</taxon>
        <taxon>Pseudomonadati</taxon>
        <taxon>Pseudomonadota</taxon>
        <taxon>Alphaproteobacteria</taxon>
        <taxon>Hyphomicrobiales</taxon>
        <taxon>Nitrobacteraceae</taxon>
        <taxon>Afipia</taxon>
    </lineage>
</organism>
<dbReference type="InterPro" id="IPR023091">
    <property type="entry name" value="MetalPrtase_cat_dom_sf_prd"/>
</dbReference>
<keyword evidence="7" id="KW-0690">Ribosome biogenesis</keyword>
<keyword evidence="9" id="KW-1185">Reference proteome</keyword>
<evidence type="ECO:0000256" key="5">
    <source>
        <dbReference type="ARBA" id="ARBA00022801"/>
    </source>
</evidence>
<keyword evidence="5 7" id="KW-0378">Hydrolase</keyword>
<dbReference type="EC" id="3.1.-.-" evidence="7"/>
<dbReference type="GO" id="GO:0006364">
    <property type="term" value="P:rRNA processing"/>
    <property type="evidence" value="ECO:0007669"/>
    <property type="project" value="UniProtKB-UniRule"/>
</dbReference>
<feature type="binding site" evidence="7">
    <location>
        <position position="131"/>
    </location>
    <ligand>
        <name>Zn(2+)</name>
        <dbReference type="ChEBI" id="CHEBI:29105"/>
        <note>catalytic</note>
    </ligand>
</feature>
<keyword evidence="7" id="KW-0698">rRNA processing</keyword>
<feature type="binding site" evidence="7">
    <location>
        <position position="125"/>
    </location>
    <ligand>
        <name>Zn(2+)</name>
        <dbReference type="ChEBI" id="CHEBI:29105"/>
        <note>catalytic</note>
    </ligand>
</feature>
<feature type="binding site" evidence="7">
    <location>
        <position position="121"/>
    </location>
    <ligand>
        <name>Zn(2+)</name>
        <dbReference type="ChEBI" id="CHEBI:29105"/>
        <note>catalytic</note>
    </ligand>
</feature>
<dbReference type="InterPro" id="IPR020549">
    <property type="entry name" value="YbeY_CS"/>
</dbReference>
<comment type="function">
    <text evidence="7">Single strand-specific metallo-endoribonuclease involved in late-stage 70S ribosome quality control and in maturation of the 3' terminus of the 16S rRNA.</text>
</comment>
<protein>
    <recommendedName>
        <fullName evidence="7">Endoribonuclease YbeY</fullName>
        <ecNumber evidence="7">3.1.-.-</ecNumber>
    </recommendedName>
</protein>
<dbReference type="Proteomes" id="UP000035762">
    <property type="component" value="Unassembled WGS sequence"/>
</dbReference>
<dbReference type="EMBL" id="CCAZ020000002">
    <property type="protein sequence ID" value="CEG09900.1"/>
    <property type="molecule type" value="Genomic_DNA"/>
</dbReference>
<keyword evidence="6 7" id="KW-0862">Zinc</keyword>
<dbReference type="NCBIfam" id="TIGR00043">
    <property type="entry name" value="rRNA maturation RNase YbeY"/>
    <property type="match status" value="1"/>
</dbReference>
<dbReference type="GO" id="GO:0004222">
    <property type="term" value="F:metalloendopeptidase activity"/>
    <property type="evidence" value="ECO:0007669"/>
    <property type="project" value="InterPro"/>
</dbReference>
<dbReference type="HAMAP" id="MF_00009">
    <property type="entry name" value="Endoribonucl_YbeY"/>
    <property type="match status" value="1"/>
</dbReference>
<evidence type="ECO:0000256" key="7">
    <source>
        <dbReference type="HAMAP-Rule" id="MF_00009"/>
    </source>
</evidence>
<dbReference type="AlphaFoldDB" id="A0A090MRA2"/>
<dbReference type="SUPFAM" id="SSF55486">
    <property type="entry name" value="Metalloproteases ('zincins'), catalytic domain"/>
    <property type="match status" value="1"/>
</dbReference>
<comment type="caution">
    <text evidence="8">The sequence shown here is derived from an EMBL/GenBank/DDBJ whole genome shotgun (WGS) entry which is preliminary data.</text>
</comment>
<dbReference type="OrthoDB" id="9807740at2"/>
<comment type="similarity">
    <text evidence="1 7">Belongs to the endoribonuclease YbeY family.</text>
</comment>
<evidence type="ECO:0000256" key="3">
    <source>
        <dbReference type="ARBA" id="ARBA00022723"/>
    </source>
</evidence>
<dbReference type="PANTHER" id="PTHR46986">
    <property type="entry name" value="ENDORIBONUCLEASE YBEY, CHLOROPLASTIC"/>
    <property type="match status" value="1"/>
</dbReference>
<evidence type="ECO:0000256" key="2">
    <source>
        <dbReference type="ARBA" id="ARBA00022722"/>
    </source>
</evidence>
<reference evidence="8 9" key="1">
    <citation type="journal article" date="2014" name="Genome Announc.">
        <title>Genome Sequence of Afipia felis Strain 76713, Isolated in Hospital Water Using an Amoeba Co-Culture Procedure.</title>
        <authorList>
            <person name="Benamar S."/>
            <person name="La Scola B."/>
            <person name="Croce O."/>
        </authorList>
    </citation>
    <scope>NUCLEOTIDE SEQUENCE [LARGE SCALE GENOMIC DNA]</scope>
    <source>
        <strain evidence="8 9">76713</strain>
    </source>
</reference>
<evidence type="ECO:0000313" key="8">
    <source>
        <dbReference type="EMBL" id="CEG09900.1"/>
    </source>
</evidence>
<evidence type="ECO:0000256" key="4">
    <source>
        <dbReference type="ARBA" id="ARBA00022759"/>
    </source>
</evidence>
<sequence>MPRPPTADVLIAADCWQAQADAEAVIQRAIAAAASFVELPAEDTEVAVMLTDDARIRELNKEWRDQDKATNVLSFPAAQPPGATPQPLMLGDIAIAYETTRFEAETEGKPFQNHLSHLAIHGFLHLLGYDHLDDDEAEEMEGLERDILAKLGIADPYLTSDQAK</sequence>
<dbReference type="PROSITE" id="PS01306">
    <property type="entry name" value="UPF0054"/>
    <property type="match status" value="1"/>
</dbReference>
<dbReference type="Gene3D" id="3.40.390.30">
    <property type="entry name" value="Metalloproteases ('zincins'), catalytic domain"/>
    <property type="match status" value="1"/>
</dbReference>
<dbReference type="GO" id="GO:0008270">
    <property type="term" value="F:zinc ion binding"/>
    <property type="evidence" value="ECO:0007669"/>
    <property type="project" value="UniProtKB-UniRule"/>
</dbReference>
<name>A0A090MRA2_AFIFE</name>
<gene>
    <name evidence="7 8" type="primary">ybeY</name>
    <name evidence="8" type="ORF">BN961_03332</name>
</gene>
<comment type="subcellular location">
    <subcellularLocation>
        <location evidence="7">Cytoplasm</location>
    </subcellularLocation>
</comment>
<dbReference type="Pfam" id="PF02130">
    <property type="entry name" value="YbeY"/>
    <property type="match status" value="1"/>
</dbReference>
<dbReference type="STRING" id="1035.BN961_03332"/>
<dbReference type="GO" id="GO:0004521">
    <property type="term" value="F:RNA endonuclease activity"/>
    <property type="evidence" value="ECO:0007669"/>
    <property type="project" value="UniProtKB-UniRule"/>
</dbReference>